<proteinExistence type="predicted"/>
<organism evidence="1">
    <name type="scientific">Anguilla anguilla</name>
    <name type="common">European freshwater eel</name>
    <name type="synonym">Muraena anguilla</name>
    <dbReference type="NCBI Taxonomy" id="7936"/>
    <lineage>
        <taxon>Eukaryota</taxon>
        <taxon>Metazoa</taxon>
        <taxon>Chordata</taxon>
        <taxon>Craniata</taxon>
        <taxon>Vertebrata</taxon>
        <taxon>Euteleostomi</taxon>
        <taxon>Actinopterygii</taxon>
        <taxon>Neopterygii</taxon>
        <taxon>Teleostei</taxon>
        <taxon>Anguilliformes</taxon>
        <taxon>Anguillidae</taxon>
        <taxon>Anguilla</taxon>
    </lineage>
</organism>
<protein>
    <submittedName>
        <fullName evidence="1">Uncharacterized protein</fullName>
    </submittedName>
</protein>
<reference evidence="1" key="2">
    <citation type="journal article" date="2015" name="Fish Shellfish Immunol.">
        <title>Early steps in the European eel (Anguilla anguilla)-Vibrio vulnificus interaction in the gills: Role of the RtxA13 toxin.</title>
        <authorList>
            <person name="Callol A."/>
            <person name="Pajuelo D."/>
            <person name="Ebbesson L."/>
            <person name="Teles M."/>
            <person name="MacKenzie S."/>
            <person name="Amaro C."/>
        </authorList>
    </citation>
    <scope>NUCLEOTIDE SEQUENCE</scope>
</reference>
<sequence length="73" mass="8339">MSEFEKKLIFTHFISNSCFTFCCMLTTTVYINGDNEVNWQVVPRVFFRKCVSLASAFSTQRYAVRPSPTSAPS</sequence>
<reference evidence="1" key="1">
    <citation type="submission" date="2014-11" db="EMBL/GenBank/DDBJ databases">
        <authorList>
            <person name="Amaro Gonzalez C."/>
        </authorList>
    </citation>
    <scope>NUCLEOTIDE SEQUENCE</scope>
</reference>
<name>A0A0E9T056_ANGAN</name>
<dbReference type="AlphaFoldDB" id="A0A0E9T056"/>
<dbReference type="EMBL" id="GBXM01061588">
    <property type="protein sequence ID" value="JAH46989.1"/>
    <property type="molecule type" value="Transcribed_RNA"/>
</dbReference>
<accession>A0A0E9T056</accession>
<evidence type="ECO:0000313" key="1">
    <source>
        <dbReference type="EMBL" id="JAH46989.1"/>
    </source>
</evidence>